<feature type="non-terminal residue" evidence="1">
    <location>
        <position position="1"/>
    </location>
</feature>
<dbReference type="Proteomes" id="UP000789920">
    <property type="component" value="Unassembled WGS sequence"/>
</dbReference>
<reference evidence="1" key="1">
    <citation type="submission" date="2021-06" db="EMBL/GenBank/DDBJ databases">
        <authorList>
            <person name="Kallberg Y."/>
            <person name="Tangrot J."/>
            <person name="Rosling A."/>
        </authorList>
    </citation>
    <scope>NUCLEOTIDE SEQUENCE</scope>
    <source>
        <strain evidence="1">MA461A</strain>
    </source>
</reference>
<protein>
    <submittedName>
        <fullName evidence="1">21492_t:CDS:1</fullName>
    </submittedName>
</protein>
<organism evidence="1 2">
    <name type="scientific">Racocetra persica</name>
    <dbReference type="NCBI Taxonomy" id="160502"/>
    <lineage>
        <taxon>Eukaryota</taxon>
        <taxon>Fungi</taxon>
        <taxon>Fungi incertae sedis</taxon>
        <taxon>Mucoromycota</taxon>
        <taxon>Glomeromycotina</taxon>
        <taxon>Glomeromycetes</taxon>
        <taxon>Diversisporales</taxon>
        <taxon>Gigasporaceae</taxon>
        <taxon>Racocetra</taxon>
    </lineage>
</organism>
<gene>
    <name evidence="1" type="ORF">RPERSI_LOCUS32286</name>
</gene>
<evidence type="ECO:0000313" key="1">
    <source>
        <dbReference type="EMBL" id="CAG8842361.1"/>
    </source>
</evidence>
<comment type="caution">
    <text evidence="1">The sequence shown here is derived from an EMBL/GenBank/DDBJ whole genome shotgun (WGS) entry which is preliminary data.</text>
</comment>
<keyword evidence="2" id="KW-1185">Reference proteome</keyword>
<name>A0ACA9SK99_9GLOM</name>
<dbReference type="EMBL" id="CAJVQC010133946">
    <property type="protein sequence ID" value="CAG8842361.1"/>
    <property type="molecule type" value="Genomic_DNA"/>
</dbReference>
<accession>A0ACA9SK99</accession>
<evidence type="ECO:0000313" key="2">
    <source>
        <dbReference type="Proteomes" id="UP000789920"/>
    </source>
</evidence>
<proteinExistence type="predicted"/>
<sequence length="78" mass="8965">PALIELDLTSFVTEELTNELFFSIIKPLLEMLNPSEIFRNLFPYIFDTISRTVSLTRLINCIQEFNEKGGDDPSNVLQ</sequence>
<feature type="non-terminal residue" evidence="1">
    <location>
        <position position="78"/>
    </location>
</feature>